<proteinExistence type="inferred from homology"/>
<keyword evidence="6 10" id="KW-0812">Transmembrane</keyword>
<dbReference type="PANTHER" id="PTHR22760">
    <property type="entry name" value="GLYCOSYLTRANSFERASE"/>
    <property type="match status" value="1"/>
</dbReference>
<dbReference type="EC" id="2.4.1.-" evidence="10"/>
<evidence type="ECO:0000256" key="5">
    <source>
        <dbReference type="ARBA" id="ARBA00022679"/>
    </source>
</evidence>
<feature type="transmembrane region" description="Helical" evidence="10">
    <location>
        <begin position="349"/>
        <end position="371"/>
    </location>
</feature>
<dbReference type="Proteomes" id="UP000750334">
    <property type="component" value="Unassembled WGS sequence"/>
</dbReference>
<reference evidence="12 13" key="1">
    <citation type="submission" date="2020-11" db="EMBL/GenBank/DDBJ databases">
        <title>Kefir isolates.</title>
        <authorList>
            <person name="Marcisauskas S."/>
            <person name="Kim Y."/>
            <person name="Blasche S."/>
        </authorList>
    </citation>
    <scope>NUCLEOTIDE SEQUENCE [LARGE SCALE GENOMIC DNA]</scope>
    <source>
        <strain evidence="12 13">OG2</strain>
    </source>
</reference>
<accession>A0A9P7BB27</accession>
<evidence type="ECO:0000256" key="6">
    <source>
        <dbReference type="ARBA" id="ARBA00022692"/>
    </source>
</evidence>
<dbReference type="GO" id="GO:0006487">
    <property type="term" value="P:protein N-linked glycosylation"/>
    <property type="evidence" value="ECO:0007669"/>
    <property type="project" value="TreeGrafter"/>
</dbReference>
<feature type="transmembrane region" description="Helical" evidence="10">
    <location>
        <begin position="140"/>
        <end position="158"/>
    </location>
</feature>
<dbReference type="GO" id="GO:0005789">
    <property type="term" value="C:endoplasmic reticulum membrane"/>
    <property type="evidence" value="ECO:0007669"/>
    <property type="project" value="UniProtKB-SubCell"/>
</dbReference>
<feature type="chain" id="PRO_5040405338" description="Mannosyltransferase" evidence="11">
    <location>
        <begin position="18"/>
        <end position="563"/>
    </location>
</feature>
<feature type="transmembrane region" description="Helical" evidence="10">
    <location>
        <begin position="265"/>
        <end position="286"/>
    </location>
</feature>
<feature type="transmembrane region" description="Helical" evidence="10">
    <location>
        <begin position="212"/>
        <end position="233"/>
    </location>
</feature>
<feature type="signal peptide" evidence="11">
    <location>
        <begin position="1"/>
        <end position="17"/>
    </location>
</feature>
<evidence type="ECO:0000256" key="8">
    <source>
        <dbReference type="ARBA" id="ARBA00022989"/>
    </source>
</evidence>
<keyword evidence="11" id="KW-0732">Signal</keyword>
<comment type="similarity">
    <text evidence="3 10">Belongs to the glycosyltransferase 22 family.</text>
</comment>
<evidence type="ECO:0000256" key="2">
    <source>
        <dbReference type="ARBA" id="ARBA00004922"/>
    </source>
</evidence>
<comment type="subcellular location">
    <subcellularLocation>
        <location evidence="1 10">Endoplasmic reticulum membrane</location>
        <topology evidence="1 10">Multi-pass membrane protein</topology>
    </subcellularLocation>
</comment>
<evidence type="ECO:0000256" key="4">
    <source>
        <dbReference type="ARBA" id="ARBA00022676"/>
    </source>
</evidence>
<dbReference type="PANTHER" id="PTHR22760:SF2">
    <property type="entry name" value="ALPHA-1,2-MANNOSYLTRANSFERASE ALG9"/>
    <property type="match status" value="1"/>
</dbReference>
<feature type="transmembrane region" description="Helical" evidence="10">
    <location>
        <begin position="317"/>
        <end position="337"/>
    </location>
</feature>
<evidence type="ECO:0000256" key="7">
    <source>
        <dbReference type="ARBA" id="ARBA00022824"/>
    </source>
</evidence>
<evidence type="ECO:0000256" key="11">
    <source>
        <dbReference type="SAM" id="SignalP"/>
    </source>
</evidence>
<comment type="caution">
    <text evidence="12">The sequence shown here is derived from an EMBL/GenBank/DDBJ whole genome shotgun (WGS) entry which is preliminary data.</text>
</comment>
<keyword evidence="9 10" id="KW-0472">Membrane</keyword>
<dbReference type="AlphaFoldDB" id="A0A9P7BB27"/>
<dbReference type="GO" id="GO:0000026">
    <property type="term" value="F:alpha-1,2-mannosyltransferase activity"/>
    <property type="evidence" value="ECO:0007669"/>
    <property type="project" value="TreeGrafter"/>
</dbReference>
<name>A0A9P7BB27_MAUEX</name>
<keyword evidence="5" id="KW-0808">Transferase</keyword>
<evidence type="ECO:0000313" key="13">
    <source>
        <dbReference type="Proteomes" id="UP000750334"/>
    </source>
</evidence>
<feature type="transmembrane region" description="Helical" evidence="10">
    <location>
        <begin position="178"/>
        <end position="200"/>
    </location>
</feature>
<evidence type="ECO:0000313" key="12">
    <source>
        <dbReference type="EMBL" id="KAG0669750.1"/>
    </source>
</evidence>
<dbReference type="OrthoDB" id="497541at2759"/>
<keyword evidence="13" id="KW-1185">Reference proteome</keyword>
<evidence type="ECO:0000256" key="10">
    <source>
        <dbReference type="RuleBase" id="RU363075"/>
    </source>
</evidence>
<dbReference type="EMBL" id="PUHR01000034">
    <property type="protein sequence ID" value="KAG0669750.1"/>
    <property type="molecule type" value="Genomic_DNA"/>
</dbReference>
<feature type="transmembrane region" description="Helical" evidence="10">
    <location>
        <begin position="293"/>
        <end position="311"/>
    </location>
</feature>
<gene>
    <name evidence="12" type="primary">ALG9</name>
    <name evidence="12" type="ORF">C6P45_003384</name>
</gene>
<dbReference type="Pfam" id="PF03901">
    <property type="entry name" value="Glyco_transf_22"/>
    <property type="match status" value="1"/>
</dbReference>
<evidence type="ECO:0000256" key="1">
    <source>
        <dbReference type="ARBA" id="ARBA00004477"/>
    </source>
</evidence>
<keyword evidence="8 10" id="KW-1133">Transmembrane helix</keyword>
<evidence type="ECO:0000256" key="3">
    <source>
        <dbReference type="ARBA" id="ARBA00007063"/>
    </source>
</evidence>
<protein>
    <recommendedName>
        <fullName evidence="10">Mannosyltransferase</fullName>
        <ecNumber evidence="10">2.4.1.-</ecNumber>
    </recommendedName>
</protein>
<sequence>MFCKRVSIILIVSLAASRIILQPKYSLISDCDETFNYWEPLNFLVRGFGKQTWEYSPEYSIRSWAFLLPFYAIIYPFNKFTEIESIWNFYITRFTLGLLSCILEIQLHNEIKRTLSHRVANIWLLFQIFNPGYFHASVKLLPSSAAMILYIASIKYALRYLSTNKSSCFTMSLLFNFIAGILGWPFVLVLSVPLCMHYIFNNPIIVSIRTAFDCTLVLLTVSAVVIGIDSVFYGKFAPVSWNILFYNVLNADETSGPNIFGVEPWYYYPLNLLLNFPLPVLVFSIVGLTHIRLWPLWLSLISWIGIFIMQPHKEERFLYPIYGLITLSAAIGFSKLLTFSKLFKILKKIFKAIVILTIMVQASSRIVALIVNYTAPLDAFAELYNVDSQGKDTIELINVCTGREWYHFPSSFHLPDGYRLQFIKSGFDGLLPGNFKETIPMLETIRTVPENMNNMNHFDKSKLIEVDECTYIVDMIIDSNNAADAFNPIQEINEKKWSRVFCNQIIDVDHSKILGRAFYIPLPIADFMNTYFKSLWNKVYGVQFTDYCLFERVENDVMTQEHL</sequence>
<dbReference type="InterPro" id="IPR005599">
    <property type="entry name" value="GPI_mannosylTrfase"/>
</dbReference>
<comment type="pathway">
    <text evidence="2">Protein modification; protein glycosylation.</text>
</comment>
<keyword evidence="4 10" id="KW-0328">Glycosyltransferase</keyword>
<evidence type="ECO:0000256" key="9">
    <source>
        <dbReference type="ARBA" id="ARBA00023136"/>
    </source>
</evidence>
<keyword evidence="7 10" id="KW-0256">Endoplasmic reticulum</keyword>
<organism evidence="12 13">
    <name type="scientific">Maudiozyma exigua</name>
    <name type="common">Yeast</name>
    <name type="synonym">Kazachstania exigua</name>
    <dbReference type="NCBI Taxonomy" id="34358"/>
    <lineage>
        <taxon>Eukaryota</taxon>
        <taxon>Fungi</taxon>
        <taxon>Dikarya</taxon>
        <taxon>Ascomycota</taxon>
        <taxon>Saccharomycotina</taxon>
        <taxon>Saccharomycetes</taxon>
        <taxon>Saccharomycetales</taxon>
        <taxon>Saccharomycetaceae</taxon>
        <taxon>Maudiozyma</taxon>
    </lineage>
</organism>